<keyword evidence="3" id="KW-1185">Reference proteome</keyword>
<evidence type="ECO:0000313" key="3">
    <source>
        <dbReference type="Proteomes" id="UP000792457"/>
    </source>
</evidence>
<feature type="region of interest" description="Disordered" evidence="1">
    <location>
        <begin position="385"/>
        <end position="447"/>
    </location>
</feature>
<feature type="region of interest" description="Disordered" evidence="1">
    <location>
        <begin position="153"/>
        <end position="212"/>
    </location>
</feature>
<feature type="compositionally biased region" description="Pro residues" evidence="1">
    <location>
        <begin position="81"/>
        <end position="92"/>
    </location>
</feature>
<protein>
    <submittedName>
        <fullName evidence="2">Uncharacterized protein</fullName>
    </submittedName>
</protein>
<reference evidence="2" key="1">
    <citation type="submission" date="2013-04" db="EMBL/GenBank/DDBJ databases">
        <authorList>
            <person name="Qu J."/>
            <person name="Murali S.C."/>
            <person name="Bandaranaike D."/>
            <person name="Bellair M."/>
            <person name="Blankenburg K."/>
            <person name="Chao H."/>
            <person name="Dinh H."/>
            <person name="Doddapaneni H."/>
            <person name="Downs B."/>
            <person name="Dugan-Rocha S."/>
            <person name="Elkadiri S."/>
            <person name="Gnanaolivu R.D."/>
            <person name="Hernandez B."/>
            <person name="Javaid M."/>
            <person name="Jayaseelan J.C."/>
            <person name="Lee S."/>
            <person name="Li M."/>
            <person name="Ming W."/>
            <person name="Munidasa M."/>
            <person name="Muniz J."/>
            <person name="Nguyen L."/>
            <person name="Ongeri F."/>
            <person name="Osuji N."/>
            <person name="Pu L.-L."/>
            <person name="Puazo M."/>
            <person name="Qu C."/>
            <person name="Quiroz J."/>
            <person name="Raj R."/>
            <person name="Weissenberger G."/>
            <person name="Xin Y."/>
            <person name="Zou X."/>
            <person name="Han Y."/>
            <person name="Richards S."/>
            <person name="Worley K."/>
            <person name="Muzny D."/>
            <person name="Gibbs R."/>
        </authorList>
    </citation>
    <scope>NUCLEOTIDE SEQUENCE</scope>
    <source>
        <strain evidence="2">Sampled in the wild</strain>
    </source>
</reference>
<feature type="region of interest" description="Disordered" evidence="1">
    <location>
        <begin position="343"/>
        <end position="373"/>
    </location>
</feature>
<accession>A0A8K0NWM6</accession>
<feature type="compositionally biased region" description="Basic residues" evidence="1">
    <location>
        <begin position="168"/>
        <end position="182"/>
    </location>
</feature>
<feature type="compositionally biased region" description="Pro residues" evidence="1">
    <location>
        <begin position="423"/>
        <end position="440"/>
    </location>
</feature>
<gene>
    <name evidence="2" type="ORF">J437_LFUL003806</name>
</gene>
<evidence type="ECO:0000313" key="2">
    <source>
        <dbReference type="EMBL" id="KAG8224691.1"/>
    </source>
</evidence>
<feature type="region of interest" description="Disordered" evidence="1">
    <location>
        <begin position="62"/>
        <end position="96"/>
    </location>
</feature>
<organism evidence="2 3">
    <name type="scientific">Ladona fulva</name>
    <name type="common">Scarce chaser dragonfly</name>
    <name type="synonym">Libellula fulva</name>
    <dbReference type="NCBI Taxonomy" id="123851"/>
    <lineage>
        <taxon>Eukaryota</taxon>
        <taxon>Metazoa</taxon>
        <taxon>Ecdysozoa</taxon>
        <taxon>Arthropoda</taxon>
        <taxon>Hexapoda</taxon>
        <taxon>Insecta</taxon>
        <taxon>Pterygota</taxon>
        <taxon>Palaeoptera</taxon>
        <taxon>Odonata</taxon>
        <taxon>Epiprocta</taxon>
        <taxon>Anisoptera</taxon>
        <taxon>Libelluloidea</taxon>
        <taxon>Libellulidae</taxon>
        <taxon>Ladona</taxon>
    </lineage>
</organism>
<dbReference type="AlphaFoldDB" id="A0A8K0NWM6"/>
<feature type="compositionally biased region" description="Low complexity" evidence="1">
    <location>
        <begin position="390"/>
        <end position="406"/>
    </location>
</feature>
<feature type="region of interest" description="Disordered" evidence="1">
    <location>
        <begin position="286"/>
        <end position="308"/>
    </location>
</feature>
<feature type="region of interest" description="Disordered" evidence="1">
    <location>
        <begin position="18"/>
        <end position="40"/>
    </location>
</feature>
<evidence type="ECO:0000256" key="1">
    <source>
        <dbReference type="SAM" id="MobiDB-lite"/>
    </source>
</evidence>
<dbReference type="EMBL" id="KZ308207">
    <property type="protein sequence ID" value="KAG8224691.1"/>
    <property type="molecule type" value="Genomic_DNA"/>
</dbReference>
<reference evidence="2" key="2">
    <citation type="submission" date="2017-10" db="EMBL/GenBank/DDBJ databases">
        <title>Ladona fulva Genome sequencing and assembly.</title>
        <authorList>
            <person name="Murali S."/>
            <person name="Richards S."/>
            <person name="Bandaranaike D."/>
            <person name="Bellair M."/>
            <person name="Blankenburg K."/>
            <person name="Chao H."/>
            <person name="Dinh H."/>
            <person name="Doddapaneni H."/>
            <person name="Dugan-Rocha S."/>
            <person name="Elkadiri S."/>
            <person name="Gnanaolivu R."/>
            <person name="Hernandez B."/>
            <person name="Skinner E."/>
            <person name="Javaid M."/>
            <person name="Lee S."/>
            <person name="Li M."/>
            <person name="Ming W."/>
            <person name="Munidasa M."/>
            <person name="Muniz J."/>
            <person name="Nguyen L."/>
            <person name="Hughes D."/>
            <person name="Osuji N."/>
            <person name="Pu L.-L."/>
            <person name="Puazo M."/>
            <person name="Qu C."/>
            <person name="Quiroz J."/>
            <person name="Raj R."/>
            <person name="Weissenberger G."/>
            <person name="Xin Y."/>
            <person name="Zou X."/>
            <person name="Han Y."/>
            <person name="Worley K."/>
            <person name="Muzny D."/>
            <person name="Gibbs R."/>
        </authorList>
    </citation>
    <scope>NUCLEOTIDE SEQUENCE</scope>
    <source>
        <strain evidence="2">Sampled in the wild</strain>
    </source>
</reference>
<feature type="compositionally biased region" description="Acidic residues" evidence="1">
    <location>
        <begin position="346"/>
        <end position="357"/>
    </location>
</feature>
<proteinExistence type="predicted"/>
<comment type="caution">
    <text evidence="2">The sequence shown here is derived from an EMBL/GenBank/DDBJ whole genome shotgun (WGS) entry which is preliminary data.</text>
</comment>
<dbReference type="Proteomes" id="UP000792457">
    <property type="component" value="Unassembled WGS sequence"/>
</dbReference>
<sequence>MFASGSIPYPVFLPRAVEKGEGDISDGPEGPSPAEDDTPEALLLMDPRHSCSEALIAETSFTGRYSTPPHPRSLLHTRPFHFPPPPPYPPPPPREDNLQDTQSIFCCDAPFKPGPFLVAEEEDEGCGGSGTMTAVSTGDEVEDHHSLDYSYAYNTGPFYPQQPPPQRLQHHHHHHHLHHHRLYPPPPPPSPDARKAGEPRGSTKHHPKDRHTFISTYGVEENIYEEICEARGAFENPYEFAEDSGGGASVGSGVGGLLGTGFLMGRRRKVAPVKNGKDLRATEGLPGCSKDAACGSSGGASGGEARSSNIKKIVEEEVRRVQMGHNRVLGELNLSVEAMLMPDSQSEGEDDEEEEGYGDGFRPSSATTTTTAEEEAELLLSVGPTDELLSPDSGFQSSSSGSVTSSMRAAPDTPRSTRSIPASMPPPTRSRGMPPPPPPVMGGVSSHIPLTPRILQEKSIHKSESLDLRKFLSGGSPSPSRKLLVPPPVPLARRKGLVKVEGNNHPLGIFSKGWRLPGFGNAAKGRILFTIFLSLLVLLSQAPRRRLKFPAIFIKRREQQDLRSNHRKFRYHSPRISPRFSDSAGVAKILM</sequence>
<name>A0A8K0NWM6_LADFU</name>
<dbReference type="OrthoDB" id="7987013at2759"/>